<proteinExistence type="predicted"/>
<accession>A0AAV4DSA2</accession>
<comment type="caution">
    <text evidence="1">The sequence shown here is derived from an EMBL/GenBank/DDBJ whole genome shotgun (WGS) entry which is preliminary data.</text>
</comment>
<organism evidence="1 2">
    <name type="scientific">Plakobranchus ocellatus</name>
    <dbReference type="NCBI Taxonomy" id="259542"/>
    <lineage>
        <taxon>Eukaryota</taxon>
        <taxon>Metazoa</taxon>
        <taxon>Spiralia</taxon>
        <taxon>Lophotrochozoa</taxon>
        <taxon>Mollusca</taxon>
        <taxon>Gastropoda</taxon>
        <taxon>Heterobranchia</taxon>
        <taxon>Euthyneura</taxon>
        <taxon>Panpulmonata</taxon>
        <taxon>Sacoglossa</taxon>
        <taxon>Placobranchoidea</taxon>
        <taxon>Plakobranchidae</taxon>
        <taxon>Plakobranchus</taxon>
    </lineage>
</organism>
<evidence type="ECO:0000313" key="2">
    <source>
        <dbReference type="Proteomes" id="UP000735302"/>
    </source>
</evidence>
<sequence length="78" mass="8502">MGERQKAGKVQEDVRCEEVGMWEGGEMGRCKKEGSPPKKHIKKTPLVVAHPSNVSHCRAATVVLFFGGPKPSLTENEA</sequence>
<dbReference type="EMBL" id="BLXT01008249">
    <property type="protein sequence ID" value="GFO46971.1"/>
    <property type="molecule type" value="Genomic_DNA"/>
</dbReference>
<keyword evidence="2" id="KW-1185">Reference proteome</keyword>
<dbReference type="AlphaFoldDB" id="A0AAV4DSA2"/>
<gene>
    <name evidence="1" type="ORF">PoB_007347600</name>
</gene>
<evidence type="ECO:0000313" key="1">
    <source>
        <dbReference type="EMBL" id="GFO46971.1"/>
    </source>
</evidence>
<reference evidence="1 2" key="1">
    <citation type="journal article" date="2021" name="Elife">
        <title>Chloroplast acquisition without the gene transfer in kleptoplastic sea slugs, Plakobranchus ocellatus.</title>
        <authorList>
            <person name="Maeda T."/>
            <person name="Takahashi S."/>
            <person name="Yoshida T."/>
            <person name="Shimamura S."/>
            <person name="Takaki Y."/>
            <person name="Nagai Y."/>
            <person name="Toyoda A."/>
            <person name="Suzuki Y."/>
            <person name="Arimoto A."/>
            <person name="Ishii H."/>
            <person name="Satoh N."/>
            <person name="Nishiyama T."/>
            <person name="Hasebe M."/>
            <person name="Maruyama T."/>
            <person name="Minagawa J."/>
            <person name="Obokata J."/>
            <person name="Shigenobu S."/>
        </authorList>
    </citation>
    <scope>NUCLEOTIDE SEQUENCE [LARGE SCALE GENOMIC DNA]</scope>
</reference>
<name>A0AAV4DSA2_9GAST</name>
<protein>
    <submittedName>
        <fullName evidence="1">Uncharacterized protein</fullName>
    </submittedName>
</protein>
<dbReference type="Proteomes" id="UP000735302">
    <property type="component" value="Unassembled WGS sequence"/>
</dbReference>